<protein>
    <submittedName>
        <fullName evidence="1">Uncharacterized protein</fullName>
    </submittedName>
</protein>
<organism evidence="1 2">
    <name type="scientific">Paenibacillus wynnii</name>
    <dbReference type="NCBI Taxonomy" id="268407"/>
    <lineage>
        <taxon>Bacteria</taxon>
        <taxon>Bacillati</taxon>
        <taxon>Bacillota</taxon>
        <taxon>Bacilli</taxon>
        <taxon>Bacillales</taxon>
        <taxon>Paenibacillaceae</taxon>
        <taxon>Paenibacillus</taxon>
    </lineage>
</organism>
<dbReference type="OrthoDB" id="1909639at2"/>
<dbReference type="EMBL" id="JQCR01000003">
    <property type="protein sequence ID" value="KGE16832.1"/>
    <property type="molecule type" value="Genomic_DNA"/>
</dbReference>
<dbReference type="eggNOG" id="ENOG50306ZK">
    <property type="taxonomic scope" value="Bacteria"/>
</dbReference>
<gene>
    <name evidence="1" type="ORF">PWYN_19280</name>
</gene>
<proteinExistence type="predicted"/>
<reference evidence="1 2" key="2">
    <citation type="submission" date="2014-10" db="EMBL/GenBank/DDBJ databases">
        <title>Comparative genomics of the Paenibacillus odorifer group.</title>
        <authorList>
            <person name="Tsai Y.-C."/>
            <person name="Martin N."/>
            <person name="Korlach J."/>
            <person name="Wiedmann M."/>
        </authorList>
    </citation>
    <scope>NUCLEOTIDE SEQUENCE [LARGE SCALE GENOMIC DNA]</scope>
    <source>
        <strain evidence="1 2">DSM 18334</strain>
    </source>
</reference>
<evidence type="ECO:0000313" key="2">
    <source>
        <dbReference type="Proteomes" id="UP000029734"/>
    </source>
</evidence>
<evidence type="ECO:0000313" key="1">
    <source>
        <dbReference type="EMBL" id="KGE16832.1"/>
    </source>
</evidence>
<accession>A0A098M5J9</accession>
<keyword evidence="2" id="KW-1185">Reference proteome</keyword>
<dbReference type="Proteomes" id="UP000029734">
    <property type="component" value="Unassembled WGS sequence"/>
</dbReference>
<dbReference type="STRING" id="268407.PWYN_19280"/>
<comment type="caution">
    <text evidence="1">The sequence shown here is derived from an EMBL/GenBank/DDBJ whole genome shotgun (WGS) entry which is preliminary data.</text>
</comment>
<dbReference type="RefSeq" id="WP_036655108.1">
    <property type="nucleotide sequence ID" value="NZ_JQCR01000003.1"/>
</dbReference>
<reference evidence="1 2" key="1">
    <citation type="submission" date="2014-08" db="EMBL/GenBank/DDBJ databases">
        <authorList>
            <person name="den Bakker H.C."/>
        </authorList>
    </citation>
    <scope>NUCLEOTIDE SEQUENCE [LARGE SCALE GENOMIC DNA]</scope>
    <source>
        <strain evidence="1 2">DSM 18334</strain>
    </source>
</reference>
<sequence>MGLHEFYQQLSDEDTGIYSEIADYAAQLGYKPKKAKTQALNFVFNNSKTKKHIMKFSIEKGKPVLKMKFYASASYSHIFLESLRAVVEEFNYKYTGCYNCGKCKDKLEGYVYTYADGRSYFRCGGELISILPITDKDMPEIKKLLITQHQHYLKDIEPHPRET</sequence>
<dbReference type="AlphaFoldDB" id="A0A098M5J9"/>
<name>A0A098M5J9_9BACL</name>